<dbReference type="Pfam" id="PF02995">
    <property type="entry name" value="DUF229"/>
    <property type="match status" value="1"/>
</dbReference>
<comment type="caution">
    <text evidence="1">The sequence shown here is derived from an EMBL/GenBank/DDBJ whole genome shotgun (WGS) entry which is preliminary data.</text>
</comment>
<gene>
    <name evidence="1" type="ORF">PGLA1383_LOCUS15630</name>
</gene>
<dbReference type="OrthoDB" id="413313at2759"/>
<dbReference type="EMBL" id="CAJNNV010009272">
    <property type="protein sequence ID" value="CAE8597180.1"/>
    <property type="molecule type" value="Genomic_DNA"/>
</dbReference>
<organism evidence="1 2">
    <name type="scientific">Polarella glacialis</name>
    <name type="common">Dinoflagellate</name>
    <dbReference type="NCBI Taxonomy" id="89957"/>
    <lineage>
        <taxon>Eukaryota</taxon>
        <taxon>Sar</taxon>
        <taxon>Alveolata</taxon>
        <taxon>Dinophyceae</taxon>
        <taxon>Suessiales</taxon>
        <taxon>Suessiaceae</taxon>
        <taxon>Polarella</taxon>
    </lineage>
</organism>
<dbReference type="PANTHER" id="PTHR10974">
    <property type="entry name" value="FI08016P-RELATED"/>
    <property type="match status" value="1"/>
</dbReference>
<dbReference type="Proteomes" id="UP000654075">
    <property type="component" value="Unassembled WGS sequence"/>
</dbReference>
<dbReference type="InterPro" id="IPR017850">
    <property type="entry name" value="Alkaline_phosphatase_core_sf"/>
</dbReference>
<sequence length="529" mass="59758">MFAFWFGGVVSPQSPEKTTSVCDSFDVDNFRQQFEGSRAAAYLSASEKSRHLFSNFRSAGFETAFSSIFHGYPDLLRDDFDYVFPALASAISKSDQHLLENACFGQLPLGVHLLRYNEQLLRQRERGGPRPRFLYSHFLAGHPGRGGNSALMSVQQMSTWDVILHDHLQTVLASDSPPIVVVMSDHGLPNPGCDNSKPFLYLSLPLSWLTQVDDARHSMEANLRWNRAGVVTIWDIYVTLLDILSLNTENAFRPSGHSFFGDLAARGLDLCHYPNRGSLKTQRVDLQMFRPASLLTRVARNRTCEELGIAAGTCVRRWTSTYYCQSFDQMSQPTQELLQNVRDADVSDCSAMAYLMALAVSHLNIVLSTLLYPEILYSEREAVPRMSEDLPCVSTLTTGAIEFIYANDDIGQCLVRFSVIEGSPSRVFEAHFDNFFEYPKVVSVVQVTKFAKFDACAPRGWAHVCICGEDKLAIDEQRRREQSCWMDGFSQERCCTMAGGDPACWMWPYTFERCCRDVMHMLNARRLTT</sequence>
<dbReference type="AlphaFoldDB" id="A0A813EAA5"/>
<dbReference type="PANTHER" id="PTHR10974:SF39">
    <property type="entry name" value="E2F TRANSCRIPTION FACTOR CC-MB DOMAIN-CONTAINING PROTEIN"/>
    <property type="match status" value="1"/>
</dbReference>
<dbReference type="GO" id="GO:0005615">
    <property type="term" value="C:extracellular space"/>
    <property type="evidence" value="ECO:0007669"/>
    <property type="project" value="TreeGrafter"/>
</dbReference>
<reference evidence="1" key="1">
    <citation type="submission" date="2021-02" db="EMBL/GenBank/DDBJ databases">
        <authorList>
            <person name="Dougan E. K."/>
            <person name="Rhodes N."/>
            <person name="Thang M."/>
            <person name="Chan C."/>
        </authorList>
    </citation>
    <scope>NUCLEOTIDE SEQUENCE</scope>
</reference>
<name>A0A813EAA5_POLGL</name>
<evidence type="ECO:0000313" key="1">
    <source>
        <dbReference type="EMBL" id="CAE8597180.1"/>
    </source>
</evidence>
<accession>A0A813EAA5</accession>
<keyword evidence="2" id="KW-1185">Reference proteome</keyword>
<dbReference type="InterPro" id="IPR004245">
    <property type="entry name" value="DUF229"/>
</dbReference>
<dbReference type="SUPFAM" id="SSF53649">
    <property type="entry name" value="Alkaline phosphatase-like"/>
    <property type="match status" value="1"/>
</dbReference>
<protein>
    <submittedName>
        <fullName evidence="1">Uncharacterized protein</fullName>
    </submittedName>
</protein>
<proteinExistence type="predicted"/>
<evidence type="ECO:0000313" key="2">
    <source>
        <dbReference type="Proteomes" id="UP000654075"/>
    </source>
</evidence>